<evidence type="ECO:0000256" key="1">
    <source>
        <dbReference type="SAM" id="MobiDB-lite"/>
    </source>
</evidence>
<proteinExistence type="predicted"/>
<protein>
    <recommendedName>
        <fullName evidence="4">Alpha/beta hydrolase</fullName>
    </recommendedName>
</protein>
<accession>A0ABN2NXH3</accession>
<organism evidence="2 3">
    <name type="scientific">Nocardioides lentus</name>
    <dbReference type="NCBI Taxonomy" id="338077"/>
    <lineage>
        <taxon>Bacteria</taxon>
        <taxon>Bacillati</taxon>
        <taxon>Actinomycetota</taxon>
        <taxon>Actinomycetes</taxon>
        <taxon>Propionibacteriales</taxon>
        <taxon>Nocardioidaceae</taxon>
        <taxon>Nocardioides</taxon>
    </lineage>
</organism>
<feature type="compositionally biased region" description="Low complexity" evidence="1">
    <location>
        <begin position="1"/>
        <end position="18"/>
    </location>
</feature>
<dbReference type="SUPFAM" id="SSF53474">
    <property type="entry name" value="alpha/beta-Hydrolases"/>
    <property type="match status" value="1"/>
</dbReference>
<keyword evidence="3" id="KW-1185">Reference proteome</keyword>
<dbReference type="RefSeq" id="WP_344002970.1">
    <property type="nucleotide sequence ID" value="NZ_BAAAMY010000001.1"/>
</dbReference>
<evidence type="ECO:0000313" key="2">
    <source>
        <dbReference type="EMBL" id="GAA1906452.1"/>
    </source>
</evidence>
<dbReference type="EMBL" id="BAAAMY010000001">
    <property type="protein sequence ID" value="GAA1906452.1"/>
    <property type="molecule type" value="Genomic_DNA"/>
</dbReference>
<name>A0ABN2NXH3_9ACTN</name>
<reference evidence="2 3" key="1">
    <citation type="journal article" date="2019" name="Int. J. Syst. Evol. Microbiol.">
        <title>The Global Catalogue of Microorganisms (GCM) 10K type strain sequencing project: providing services to taxonomists for standard genome sequencing and annotation.</title>
        <authorList>
            <consortium name="The Broad Institute Genomics Platform"/>
            <consortium name="The Broad Institute Genome Sequencing Center for Infectious Disease"/>
            <person name="Wu L."/>
            <person name="Ma J."/>
        </authorList>
    </citation>
    <scope>NUCLEOTIDE SEQUENCE [LARGE SCALE GENOMIC DNA]</scope>
    <source>
        <strain evidence="2 3">JCM 14046</strain>
    </source>
</reference>
<gene>
    <name evidence="2" type="ORF">GCM10009737_04040</name>
</gene>
<dbReference type="Proteomes" id="UP001501612">
    <property type="component" value="Unassembled WGS sequence"/>
</dbReference>
<dbReference type="InterPro" id="IPR029058">
    <property type="entry name" value="AB_hydrolase_fold"/>
</dbReference>
<comment type="caution">
    <text evidence="2">The sequence shown here is derived from an EMBL/GenBank/DDBJ whole genome shotgun (WGS) entry which is preliminary data.</text>
</comment>
<sequence length="249" mass="26323">MAHLGRTSGTTLGRTLGRIPGPGRALGTIGLTSRAREVERVAAAPAPHRRPDPALLLGELAGWAGAARLWAASPRLALAPRGDGSVVIDLPGWRAPELTGLPIRTYLRSLGHDARSWGLGTNTGRPTRDVALLAADVREVAAARGPVSLVGWSLGGLIAREVARREPDAVRRVVTYGSPVRLGRRLGTGTPIRVPVTAVLSRRDGVVDWRACLDRTSPDVRHVEVGSTHLGLGVDPDVWRVVAEALAGR</sequence>
<feature type="region of interest" description="Disordered" evidence="1">
    <location>
        <begin position="1"/>
        <end position="25"/>
    </location>
</feature>
<evidence type="ECO:0008006" key="4">
    <source>
        <dbReference type="Google" id="ProtNLM"/>
    </source>
</evidence>
<evidence type="ECO:0000313" key="3">
    <source>
        <dbReference type="Proteomes" id="UP001501612"/>
    </source>
</evidence>
<dbReference type="Gene3D" id="3.40.50.1820">
    <property type="entry name" value="alpha/beta hydrolase"/>
    <property type="match status" value="1"/>
</dbReference>